<accession>A0A8S5M241</accession>
<reference evidence="1" key="1">
    <citation type="journal article" date="2021" name="Proc. Natl. Acad. Sci. U.S.A.">
        <title>A Catalog of Tens of Thousands of Viruses from Human Metagenomes Reveals Hidden Associations with Chronic Diseases.</title>
        <authorList>
            <person name="Tisza M.J."/>
            <person name="Buck C.B."/>
        </authorList>
    </citation>
    <scope>NUCLEOTIDE SEQUENCE</scope>
    <source>
        <strain evidence="1">CtrfD19</strain>
    </source>
</reference>
<sequence length="50" mass="5793">MPIFVQRAQHQPLFLAYGHLPFMIDGGNRLSWMVLAGLYFIIFLKEGEPE</sequence>
<proteinExistence type="predicted"/>
<name>A0A8S5M241_9CAUD</name>
<organism evidence="1">
    <name type="scientific">Siphoviridae sp. ctrfD19</name>
    <dbReference type="NCBI Taxonomy" id="2826478"/>
    <lineage>
        <taxon>Viruses</taxon>
        <taxon>Duplodnaviria</taxon>
        <taxon>Heunggongvirae</taxon>
        <taxon>Uroviricota</taxon>
        <taxon>Caudoviricetes</taxon>
    </lineage>
</organism>
<dbReference type="EMBL" id="BK014797">
    <property type="protein sequence ID" value="DAD76246.1"/>
    <property type="molecule type" value="Genomic_DNA"/>
</dbReference>
<protein>
    <submittedName>
        <fullName evidence="1">Uncharacterized protein</fullName>
    </submittedName>
</protein>
<evidence type="ECO:0000313" key="1">
    <source>
        <dbReference type="EMBL" id="DAD76246.1"/>
    </source>
</evidence>